<dbReference type="InterPro" id="IPR023010">
    <property type="entry name" value="GcvPA"/>
</dbReference>
<dbReference type="SUPFAM" id="SSF53383">
    <property type="entry name" value="PLP-dependent transferases"/>
    <property type="match status" value="1"/>
</dbReference>
<comment type="function">
    <text evidence="1 4">The glycine cleavage system catalyzes the degradation of glycine. The P protein binds the alpha-amino group of glycine through its pyridoxal phosphate cofactor; CO(2) is released and the remaining methylamine moiety is then transferred to the lipoamide cofactor of the H protein.</text>
</comment>
<comment type="similarity">
    <text evidence="4">Belongs to the GcvP family. N-terminal subunit subfamily.</text>
</comment>
<dbReference type="InterPro" id="IPR020581">
    <property type="entry name" value="GDC_P"/>
</dbReference>
<organism evidence="6 7">
    <name type="scientific">Fervidobacterium pennivorans (strain DSM 9078 / Ven5)</name>
    <dbReference type="NCBI Taxonomy" id="771875"/>
    <lineage>
        <taxon>Bacteria</taxon>
        <taxon>Thermotogati</taxon>
        <taxon>Thermotogota</taxon>
        <taxon>Thermotogae</taxon>
        <taxon>Thermotogales</taxon>
        <taxon>Fervidobacteriaceae</taxon>
        <taxon>Fervidobacterium</taxon>
    </lineage>
</organism>
<dbReference type="InterPro" id="IPR049315">
    <property type="entry name" value="GDC-P_N"/>
</dbReference>
<name>H9UCE7_FERPD</name>
<dbReference type="NCBIfam" id="NF001696">
    <property type="entry name" value="PRK00451.1"/>
    <property type="match status" value="1"/>
</dbReference>
<evidence type="ECO:0000256" key="2">
    <source>
        <dbReference type="ARBA" id="ARBA00023002"/>
    </source>
</evidence>
<evidence type="ECO:0000256" key="1">
    <source>
        <dbReference type="ARBA" id="ARBA00003788"/>
    </source>
</evidence>
<dbReference type="STRING" id="771875.Ferpe_1085"/>
<dbReference type="PANTHER" id="PTHR42806">
    <property type="entry name" value="GLYCINE CLEAVAGE SYSTEM P-PROTEIN"/>
    <property type="match status" value="1"/>
</dbReference>
<dbReference type="HAMAP" id="MF_00712">
    <property type="entry name" value="GcvPA"/>
    <property type="match status" value="1"/>
</dbReference>
<dbReference type="PANTHER" id="PTHR42806:SF1">
    <property type="entry name" value="GLYCINE DEHYDROGENASE (DECARBOXYLATING)"/>
    <property type="match status" value="1"/>
</dbReference>
<proteinExistence type="inferred from homology"/>
<keyword evidence="2 4" id="KW-0560">Oxidoreductase</keyword>
<dbReference type="InterPro" id="IPR015424">
    <property type="entry name" value="PyrdxlP-dep_Trfase"/>
</dbReference>
<accession>H9UCE7</accession>
<dbReference type="Gene3D" id="3.40.640.10">
    <property type="entry name" value="Type I PLP-dependent aspartate aminotransferase-like (Major domain)"/>
    <property type="match status" value="1"/>
</dbReference>
<evidence type="ECO:0000256" key="3">
    <source>
        <dbReference type="ARBA" id="ARBA00049026"/>
    </source>
</evidence>
<evidence type="ECO:0000313" key="7">
    <source>
        <dbReference type="Proteomes" id="UP000007384"/>
    </source>
</evidence>
<dbReference type="GO" id="GO:0009116">
    <property type="term" value="P:nucleoside metabolic process"/>
    <property type="evidence" value="ECO:0007669"/>
    <property type="project" value="InterPro"/>
</dbReference>
<dbReference type="GO" id="GO:0004375">
    <property type="term" value="F:glycine dehydrogenase (decarboxylating) activity"/>
    <property type="evidence" value="ECO:0007669"/>
    <property type="project" value="UniProtKB-EC"/>
</dbReference>
<sequence>MSYVHRYIPHTEEEIKQMLQEIGVNSIDDLFVDVPKTIDGYNIPEGKDEFTVRKIAESLAKENVSFDPENVFLGAGVYYHYIPTVVKHLASNPNFVTAYTPYQAEVSQGTLQMLFEYQTMMCELTGMEVANSSMYDGASAFAESLLMATRITGKTKMLVAQSINPEYRTVAKTYTKPQGIEIFEIKYDETGKVDMDNLKSLLSEDVAAVAVAYPNFFGVIEDLKAIREIVPQNVVFIVVAEPVSLALLEAPGKFGADIVVGEGQALGVTPNLGGPGIGFFTTLEKHVRKMPGRIIGETKDIEGKKGYVMILQTREQHIRREKATSNICSNQAYIALINAIYLSTMGPQGLREVAWRSYNNAHVLAKMLEEKGFQRIFKGEFFNEFVIKVPENYREKWHAMVKEGVLGPIPIDRVYKSLGPSALVCATEVNTKTSMMKLVEVMSK</sequence>
<dbReference type="InterPro" id="IPR015422">
    <property type="entry name" value="PyrdxlP-dep_Trfase_small"/>
</dbReference>
<dbReference type="Proteomes" id="UP000007384">
    <property type="component" value="Chromosome"/>
</dbReference>
<evidence type="ECO:0000259" key="5">
    <source>
        <dbReference type="Pfam" id="PF02347"/>
    </source>
</evidence>
<evidence type="ECO:0000313" key="6">
    <source>
        <dbReference type="EMBL" id="AFG35190.1"/>
    </source>
</evidence>
<dbReference type="CDD" id="cd00613">
    <property type="entry name" value="GDC-P"/>
    <property type="match status" value="1"/>
</dbReference>
<dbReference type="KEGG" id="fpe:Ferpe_1085"/>
<comment type="catalytic activity">
    <reaction evidence="3 4">
        <text>N(6)-[(R)-lipoyl]-L-lysyl-[glycine-cleavage complex H protein] + glycine + H(+) = N(6)-[(R)-S(8)-aminomethyldihydrolipoyl]-L-lysyl-[glycine-cleavage complex H protein] + CO2</text>
        <dbReference type="Rhea" id="RHEA:24304"/>
        <dbReference type="Rhea" id="RHEA-COMP:10494"/>
        <dbReference type="Rhea" id="RHEA-COMP:10495"/>
        <dbReference type="ChEBI" id="CHEBI:15378"/>
        <dbReference type="ChEBI" id="CHEBI:16526"/>
        <dbReference type="ChEBI" id="CHEBI:57305"/>
        <dbReference type="ChEBI" id="CHEBI:83099"/>
        <dbReference type="ChEBI" id="CHEBI:83143"/>
        <dbReference type="EC" id="1.4.4.2"/>
    </reaction>
</comment>
<dbReference type="HOGENOM" id="CLU_004620_0_2_0"/>
<keyword evidence="7" id="KW-1185">Reference proteome</keyword>
<feature type="domain" description="Glycine cleavage system P-protein N-terminal" evidence="5">
    <location>
        <begin position="5"/>
        <end position="441"/>
    </location>
</feature>
<dbReference type="Pfam" id="PF02347">
    <property type="entry name" value="GDC-P"/>
    <property type="match status" value="1"/>
</dbReference>
<comment type="subunit">
    <text evidence="4">The glycine cleavage system is composed of four proteins: P, T, L and H. In this organism, the P 'protein' is a heterodimer of two subunits.</text>
</comment>
<dbReference type="Gene3D" id="3.90.1150.10">
    <property type="entry name" value="Aspartate Aminotransferase, domain 1"/>
    <property type="match status" value="1"/>
</dbReference>
<dbReference type="GO" id="GO:0019464">
    <property type="term" value="P:glycine decarboxylation via glycine cleavage system"/>
    <property type="evidence" value="ECO:0007669"/>
    <property type="project" value="UniProtKB-UniRule"/>
</dbReference>
<dbReference type="InterPro" id="IPR015421">
    <property type="entry name" value="PyrdxlP-dep_Trfase_major"/>
</dbReference>
<dbReference type="PIRSF" id="PIRSF006815">
    <property type="entry name" value="GcvPA"/>
    <property type="match status" value="1"/>
</dbReference>
<protein>
    <recommendedName>
        <fullName evidence="4">Probable glycine dehydrogenase (decarboxylating) subunit 1</fullName>
        <ecNumber evidence="4">1.4.4.2</ecNumber>
    </recommendedName>
    <alternativeName>
        <fullName evidence="4">Glycine cleavage system P-protein subunit 1</fullName>
    </alternativeName>
    <alternativeName>
        <fullName evidence="4">Glycine decarboxylase subunit 1</fullName>
    </alternativeName>
    <alternativeName>
        <fullName evidence="4">Glycine dehydrogenase (aminomethyl-transferring) subunit 1</fullName>
    </alternativeName>
</protein>
<dbReference type="EMBL" id="CP003260">
    <property type="protein sequence ID" value="AFG35190.1"/>
    <property type="molecule type" value="Genomic_DNA"/>
</dbReference>
<dbReference type="PATRIC" id="fig|771875.3.peg.1109"/>
<evidence type="ECO:0000256" key="4">
    <source>
        <dbReference type="HAMAP-Rule" id="MF_00712"/>
    </source>
</evidence>
<gene>
    <name evidence="4" type="primary">gcvPA</name>
    <name evidence="6" type="ordered locus">Ferpe_1085</name>
</gene>
<reference evidence="6" key="1">
    <citation type="submission" date="2012-03" db="EMBL/GenBank/DDBJ databases">
        <title>Complete sequence of Fervidobacterium pennivorans DSM 9078.</title>
        <authorList>
            <consortium name="US DOE Joint Genome Institute"/>
            <person name="Lucas S."/>
            <person name="Han J."/>
            <person name="Lapidus A."/>
            <person name="Cheng J.-F."/>
            <person name="Goodwin L."/>
            <person name="Pitluck S."/>
            <person name="Peters L."/>
            <person name="Ovchinnikova G."/>
            <person name="Lu M."/>
            <person name="Detter J.C."/>
            <person name="Han C."/>
            <person name="Tapia R."/>
            <person name="Land M."/>
            <person name="Hauser L."/>
            <person name="Kyrpides N."/>
            <person name="Ivanova N."/>
            <person name="Pagani I."/>
            <person name="Noll K.M."/>
            <person name="Woyke T."/>
        </authorList>
    </citation>
    <scope>NUCLEOTIDE SEQUENCE</scope>
    <source>
        <strain evidence="6">DSM 9078</strain>
    </source>
</reference>
<dbReference type="EC" id="1.4.4.2" evidence="4"/>
<dbReference type="AlphaFoldDB" id="H9UCE7"/>
<dbReference type="eggNOG" id="COG0403">
    <property type="taxonomic scope" value="Bacteria"/>
</dbReference>